<organism evidence="1 2">
    <name type="scientific">Lactuca virosa</name>
    <dbReference type="NCBI Taxonomy" id="75947"/>
    <lineage>
        <taxon>Eukaryota</taxon>
        <taxon>Viridiplantae</taxon>
        <taxon>Streptophyta</taxon>
        <taxon>Embryophyta</taxon>
        <taxon>Tracheophyta</taxon>
        <taxon>Spermatophyta</taxon>
        <taxon>Magnoliopsida</taxon>
        <taxon>eudicotyledons</taxon>
        <taxon>Gunneridae</taxon>
        <taxon>Pentapetalae</taxon>
        <taxon>asterids</taxon>
        <taxon>campanulids</taxon>
        <taxon>Asterales</taxon>
        <taxon>Asteraceae</taxon>
        <taxon>Cichorioideae</taxon>
        <taxon>Cichorieae</taxon>
        <taxon>Lactucinae</taxon>
        <taxon>Lactuca</taxon>
    </lineage>
</organism>
<reference evidence="1 2" key="1">
    <citation type="submission" date="2022-01" db="EMBL/GenBank/DDBJ databases">
        <authorList>
            <person name="Xiong W."/>
            <person name="Schranz E."/>
        </authorList>
    </citation>
    <scope>NUCLEOTIDE SEQUENCE [LARGE SCALE GENOMIC DNA]</scope>
</reference>
<keyword evidence="2" id="KW-1185">Reference proteome</keyword>
<evidence type="ECO:0000313" key="2">
    <source>
        <dbReference type="Proteomes" id="UP001157418"/>
    </source>
</evidence>
<proteinExistence type="predicted"/>
<name>A0AAU9LQC8_9ASTR</name>
<dbReference type="Proteomes" id="UP001157418">
    <property type="component" value="Unassembled WGS sequence"/>
</dbReference>
<protein>
    <submittedName>
        <fullName evidence="1">Uncharacterized protein</fullName>
    </submittedName>
</protein>
<gene>
    <name evidence="1" type="ORF">LVIROSA_LOCUS3361</name>
</gene>
<accession>A0AAU9LQC8</accession>
<dbReference type="AlphaFoldDB" id="A0AAU9LQC8"/>
<sequence>MLPHLAYRNSLSTVSAAAYRLPGVAMWFYCSCKSFCSDNMFMWKLCWRYLIFFLIKGLTPGEMRSSWSCIMGNWDKIWILYLWNCCTKKKMIHL</sequence>
<evidence type="ECO:0000313" key="1">
    <source>
        <dbReference type="EMBL" id="CAH1415516.1"/>
    </source>
</evidence>
<comment type="caution">
    <text evidence="1">The sequence shown here is derived from an EMBL/GenBank/DDBJ whole genome shotgun (WGS) entry which is preliminary data.</text>
</comment>
<dbReference type="EMBL" id="CAKMRJ010000001">
    <property type="protein sequence ID" value="CAH1415516.1"/>
    <property type="molecule type" value="Genomic_DNA"/>
</dbReference>